<dbReference type="Gene3D" id="1.25.40.10">
    <property type="entry name" value="Tetratricopeptide repeat domain"/>
    <property type="match status" value="2"/>
</dbReference>
<dbReference type="InterPro" id="IPR002885">
    <property type="entry name" value="PPR_rpt"/>
</dbReference>
<dbReference type="RefSeq" id="XP_019094381.1">
    <property type="nucleotide sequence ID" value="XM_019238836.1"/>
</dbReference>
<dbReference type="GeneID" id="109129862"/>
<dbReference type="Proteomes" id="UP000694864">
    <property type="component" value="Chromosome 17"/>
</dbReference>
<dbReference type="Pfam" id="PF13041">
    <property type="entry name" value="PPR_2"/>
    <property type="match status" value="1"/>
</dbReference>
<evidence type="ECO:0000256" key="2">
    <source>
        <dbReference type="ARBA" id="ARBA00022737"/>
    </source>
</evidence>
<evidence type="ECO:0000256" key="3">
    <source>
        <dbReference type="PROSITE-ProRule" id="PRU00708"/>
    </source>
</evidence>
<keyword evidence="2" id="KW-0677">Repeat</keyword>
<comment type="similarity">
    <text evidence="1">Belongs to the PPR family. P subfamily.</text>
</comment>
<accession>A0ABM1R5U3</accession>
<dbReference type="PANTHER" id="PTHR47941">
    <property type="entry name" value="PENTATRICOPEPTIDE REPEAT-CONTAINING PROTEIN 3, MITOCHONDRIAL"/>
    <property type="match status" value="1"/>
</dbReference>
<proteinExistence type="inferred from homology"/>
<organism evidence="4 5">
    <name type="scientific">Camelina sativa</name>
    <name type="common">False flax</name>
    <name type="synonym">Myagrum sativum</name>
    <dbReference type="NCBI Taxonomy" id="90675"/>
    <lineage>
        <taxon>Eukaryota</taxon>
        <taxon>Viridiplantae</taxon>
        <taxon>Streptophyta</taxon>
        <taxon>Embryophyta</taxon>
        <taxon>Tracheophyta</taxon>
        <taxon>Spermatophyta</taxon>
        <taxon>Magnoliopsida</taxon>
        <taxon>eudicotyledons</taxon>
        <taxon>Gunneridae</taxon>
        <taxon>Pentapetalae</taxon>
        <taxon>rosids</taxon>
        <taxon>malvids</taxon>
        <taxon>Brassicales</taxon>
        <taxon>Brassicaceae</taxon>
        <taxon>Camelineae</taxon>
        <taxon>Camelina</taxon>
    </lineage>
</organism>
<protein>
    <submittedName>
        <fullName evidence="5">Pentatricopeptide repeat-containing protein At1g09900-like</fullName>
    </submittedName>
</protein>
<feature type="repeat" description="PPR" evidence="3">
    <location>
        <begin position="20"/>
        <end position="54"/>
    </location>
</feature>
<dbReference type="Pfam" id="PF12854">
    <property type="entry name" value="PPR_1"/>
    <property type="match status" value="1"/>
</dbReference>
<reference evidence="5" key="2">
    <citation type="submission" date="2025-08" db="UniProtKB">
        <authorList>
            <consortium name="RefSeq"/>
        </authorList>
    </citation>
    <scope>IDENTIFICATION</scope>
    <source>
        <tissue evidence="5">Leaf</tissue>
    </source>
</reference>
<evidence type="ECO:0000256" key="1">
    <source>
        <dbReference type="ARBA" id="ARBA00007626"/>
    </source>
</evidence>
<sequence length="171" mass="19236">MLDEAIKFLNDTPSSGCQPNVITHNIILRSMCSTGRWMDAEKLLADMLRKGFSPSVVTFNILINFLCRKAELFDDVIFTTLIHGHSRSGRIDLMKESYEKMLSRGLQPDLVLYNTLVNGFCKNGDLVAARKIVDGMILRGLRPEIGIVADLASYKSLVNEIYRASKDHRNS</sequence>
<name>A0ABM1R5U3_CAMSA</name>
<evidence type="ECO:0000313" key="4">
    <source>
        <dbReference type="Proteomes" id="UP000694864"/>
    </source>
</evidence>
<feature type="repeat" description="PPR" evidence="3">
    <location>
        <begin position="74"/>
        <end position="108"/>
    </location>
</feature>
<evidence type="ECO:0000313" key="5">
    <source>
        <dbReference type="RefSeq" id="XP_019094381.1"/>
    </source>
</evidence>
<reference evidence="4" key="1">
    <citation type="journal article" date="2014" name="Nat. Commun.">
        <title>The emerging biofuel crop Camelina sativa retains a highly undifferentiated hexaploid genome structure.</title>
        <authorList>
            <person name="Kagale S."/>
            <person name="Koh C."/>
            <person name="Nixon J."/>
            <person name="Bollina V."/>
            <person name="Clarke W.E."/>
            <person name="Tuteja R."/>
            <person name="Spillane C."/>
            <person name="Robinson S.J."/>
            <person name="Links M.G."/>
            <person name="Clarke C."/>
            <person name="Higgins E.E."/>
            <person name="Huebert T."/>
            <person name="Sharpe A.G."/>
            <person name="Parkin I.A."/>
        </authorList>
    </citation>
    <scope>NUCLEOTIDE SEQUENCE [LARGE SCALE GENOMIC DNA]</scope>
    <source>
        <strain evidence="4">cv. DH55</strain>
    </source>
</reference>
<dbReference type="NCBIfam" id="TIGR00756">
    <property type="entry name" value="PPR"/>
    <property type="match status" value="3"/>
</dbReference>
<keyword evidence="4" id="KW-1185">Reference proteome</keyword>
<dbReference type="PROSITE" id="PS51375">
    <property type="entry name" value="PPR"/>
    <property type="match status" value="3"/>
</dbReference>
<dbReference type="InterPro" id="IPR011990">
    <property type="entry name" value="TPR-like_helical_dom_sf"/>
</dbReference>
<feature type="repeat" description="PPR" evidence="3">
    <location>
        <begin position="109"/>
        <end position="143"/>
    </location>
</feature>
<gene>
    <name evidence="5" type="primary">LOC109129862</name>
</gene>